<proteinExistence type="predicted"/>
<dbReference type="SMART" id="SM00052">
    <property type="entry name" value="EAL"/>
    <property type="match status" value="1"/>
</dbReference>
<dbReference type="Gene3D" id="3.20.20.450">
    <property type="entry name" value="EAL domain"/>
    <property type="match status" value="1"/>
</dbReference>
<dbReference type="PANTHER" id="PTHR33121">
    <property type="entry name" value="CYCLIC DI-GMP PHOSPHODIESTERASE PDEF"/>
    <property type="match status" value="1"/>
</dbReference>
<dbReference type="InterPro" id="IPR046342">
    <property type="entry name" value="CBS_dom_sf"/>
</dbReference>
<dbReference type="GO" id="GO:0071111">
    <property type="term" value="F:cyclic-guanylate-specific phosphodiesterase activity"/>
    <property type="evidence" value="ECO:0007669"/>
    <property type="project" value="UniProtKB-EC"/>
</dbReference>
<dbReference type="InterPro" id="IPR000160">
    <property type="entry name" value="GGDEF_dom"/>
</dbReference>
<evidence type="ECO:0000259" key="2">
    <source>
        <dbReference type="PROSITE" id="PS50887"/>
    </source>
</evidence>
<comment type="caution">
    <text evidence="3">The sequence shown here is derived from an EMBL/GenBank/DDBJ whole genome shotgun (WGS) entry which is preliminary data.</text>
</comment>
<keyword evidence="4" id="KW-1185">Reference proteome</keyword>
<gene>
    <name evidence="3" type="ORF">ACFFNY_13715</name>
</gene>
<dbReference type="PROSITE" id="PS50887">
    <property type="entry name" value="GGDEF"/>
    <property type="match status" value="1"/>
</dbReference>
<dbReference type="EC" id="2.7.7.65" evidence="3"/>
<feature type="domain" description="EAL" evidence="1">
    <location>
        <begin position="157"/>
        <end position="407"/>
    </location>
</feature>
<dbReference type="InterPro" id="IPR050706">
    <property type="entry name" value="Cyclic-di-GMP_PDE-like"/>
</dbReference>
<dbReference type="SUPFAM" id="SSF141868">
    <property type="entry name" value="EAL domain-like"/>
    <property type="match status" value="1"/>
</dbReference>
<dbReference type="InterPro" id="IPR043128">
    <property type="entry name" value="Rev_trsase/Diguanyl_cyclase"/>
</dbReference>
<dbReference type="SUPFAM" id="SSF55073">
    <property type="entry name" value="Nucleotide cyclase"/>
    <property type="match status" value="1"/>
</dbReference>
<dbReference type="SUPFAM" id="SSF54631">
    <property type="entry name" value="CBS-domain pair"/>
    <property type="match status" value="1"/>
</dbReference>
<evidence type="ECO:0000259" key="1">
    <source>
        <dbReference type="PROSITE" id="PS50883"/>
    </source>
</evidence>
<dbReference type="Gene3D" id="3.30.70.270">
    <property type="match status" value="1"/>
</dbReference>
<dbReference type="InterPro" id="IPR035919">
    <property type="entry name" value="EAL_sf"/>
</dbReference>
<dbReference type="Gene3D" id="3.10.580.10">
    <property type="entry name" value="CBS-domain"/>
    <property type="match status" value="1"/>
</dbReference>
<organism evidence="3 4">
    <name type="scientific">Paenibacillus hodogayensis</name>
    <dbReference type="NCBI Taxonomy" id="279208"/>
    <lineage>
        <taxon>Bacteria</taxon>
        <taxon>Bacillati</taxon>
        <taxon>Bacillota</taxon>
        <taxon>Bacilli</taxon>
        <taxon>Bacillales</taxon>
        <taxon>Paenibacillaceae</taxon>
        <taxon>Paenibacillus</taxon>
    </lineage>
</organism>
<keyword evidence="3" id="KW-0548">Nucleotidyltransferase</keyword>
<dbReference type="PANTHER" id="PTHR33121:SF76">
    <property type="entry name" value="SIGNALING PROTEIN"/>
    <property type="match status" value="1"/>
</dbReference>
<evidence type="ECO:0000313" key="3">
    <source>
        <dbReference type="EMBL" id="MFB9752619.1"/>
    </source>
</evidence>
<keyword evidence="3" id="KW-0378">Hydrolase</keyword>
<dbReference type="PROSITE" id="PS50883">
    <property type="entry name" value="EAL"/>
    <property type="match status" value="1"/>
</dbReference>
<dbReference type="Pfam" id="PF00990">
    <property type="entry name" value="GGDEF"/>
    <property type="match status" value="1"/>
</dbReference>
<dbReference type="GO" id="GO:0052621">
    <property type="term" value="F:diguanylate cyclase activity"/>
    <property type="evidence" value="ECO:0007669"/>
    <property type="project" value="UniProtKB-EC"/>
</dbReference>
<dbReference type="InterPro" id="IPR029787">
    <property type="entry name" value="Nucleotide_cyclase"/>
</dbReference>
<dbReference type="RefSeq" id="WP_344903741.1">
    <property type="nucleotide sequence ID" value="NZ_BAAAYO010000001.1"/>
</dbReference>
<dbReference type="Pfam" id="PF00563">
    <property type="entry name" value="EAL"/>
    <property type="match status" value="1"/>
</dbReference>
<feature type="domain" description="GGDEF" evidence="2">
    <location>
        <begin position="582"/>
        <end position="732"/>
    </location>
</feature>
<sequence>MLEWSKQELDLIAERLERGAVGLLVIEAVCPPELERLGGRAYAEQMIGRVHESAEACLPEWRAVFLHKRIADDAYLYIDIQPGVPDAGLYVREACARIRVELEQRLRDGLGEAAAAGIRVSGSPLASAKGVNTNAAVYAAFKRALREETREPSDRADGERTERFLAILREQAIHTVYQPIVSFTDGNVFGYEALTRGPEHTDFQSPLELFKFAEGEGMLYALDRLAREKAIAGCGGLRRDQRVFINIPAHVIHDPHFTPGRTLRLLEQCGLSPHNVVFEITERSSLEDFSTAKTILQHYRSQGYQIAIDDAGAGYSSLQAIAELHPDYIKVDRSLIRNIHKDKIKEHILETFVTFADKMNIRIIAEGIEQTDELYKLMQMGIHFGQGYLLARPDPAMAPVEERLIAQIRHRQRSGGSNGFPPIGEIASITRVLEPTTNISEAAGYFKENENALAAVVVADGAPAGLVMREKLFQQLAGQYGIPLYWNRPIARLMDPHPLIVDERTPLDRVSQMSTDRETGSLYDYVIITSGGRYAGVASIRSILESITKVRLEHARVANPLTGLPGNLQIQRDLNKRLMEDRTFSVIYADLDFFKWYNDRFGFQKGDELIQFTAAVLREASGESGLSDDFVGHIGGDDFIVLSGTESPEKLCEEIIRRFDKGISAFMNGQEQEVIYDREGRQTSADRVNISLSLIVCECGAAVNAEYISSEAAKLKKRAKSHMGSVYVLKRIGESTVHEKSMS</sequence>
<dbReference type="CDD" id="cd01948">
    <property type="entry name" value="EAL"/>
    <property type="match status" value="1"/>
</dbReference>
<dbReference type="SMART" id="SM00267">
    <property type="entry name" value="GGDEF"/>
    <property type="match status" value="1"/>
</dbReference>
<dbReference type="EC" id="3.1.4.52" evidence="3"/>
<dbReference type="Proteomes" id="UP001589619">
    <property type="component" value="Unassembled WGS sequence"/>
</dbReference>
<protein>
    <submittedName>
        <fullName evidence="3">Bifunctional diguanylate cyclase/phosphodiesterase</fullName>
        <ecNumber evidence="3">2.7.7.65</ecNumber>
        <ecNumber evidence="3">3.1.4.52</ecNumber>
    </submittedName>
</protein>
<dbReference type="InterPro" id="IPR001633">
    <property type="entry name" value="EAL_dom"/>
</dbReference>
<evidence type="ECO:0000313" key="4">
    <source>
        <dbReference type="Proteomes" id="UP001589619"/>
    </source>
</evidence>
<dbReference type="EMBL" id="JBHMAG010000012">
    <property type="protein sequence ID" value="MFB9752619.1"/>
    <property type="molecule type" value="Genomic_DNA"/>
</dbReference>
<name>A0ABV5VWC6_9BACL</name>
<accession>A0ABV5VWC6</accession>
<keyword evidence="3" id="KW-0808">Transferase</keyword>
<dbReference type="NCBIfam" id="TIGR00254">
    <property type="entry name" value="GGDEF"/>
    <property type="match status" value="1"/>
</dbReference>
<reference evidence="3 4" key="1">
    <citation type="submission" date="2024-09" db="EMBL/GenBank/DDBJ databases">
        <authorList>
            <person name="Sun Q."/>
            <person name="Mori K."/>
        </authorList>
    </citation>
    <scope>NUCLEOTIDE SEQUENCE [LARGE SCALE GENOMIC DNA]</scope>
    <source>
        <strain evidence="3 4">JCM 12520</strain>
    </source>
</reference>
<dbReference type="CDD" id="cd01949">
    <property type="entry name" value="GGDEF"/>
    <property type="match status" value="1"/>
</dbReference>